<sequence>MLKLLLFLGIAVAIFKFTPLGDFVWANTIEVINPAAKEAKVLGQLKTQLNTISETINQSSFANLSNNQKVEKLNGLLSQADATVSEAQDIAEKSDLVATLNTAVKSFLPGADSQTCKP</sequence>
<gene>
    <name evidence="1" type="ORF">A3I39_02750</name>
</gene>
<name>A0A1F8H8B9_9BACT</name>
<accession>A0A1F8H8B9</accession>
<protein>
    <submittedName>
        <fullName evidence="1">Uncharacterized protein</fullName>
    </submittedName>
</protein>
<reference evidence="1 2" key="1">
    <citation type="journal article" date="2016" name="Nat. Commun.">
        <title>Thousands of microbial genomes shed light on interconnected biogeochemical processes in an aquifer system.</title>
        <authorList>
            <person name="Anantharaman K."/>
            <person name="Brown C.T."/>
            <person name="Hug L.A."/>
            <person name="Sharon I."/>
            <person name="Castelle C.J."/>
            <person name="Probst A.J."/>
            <person name="Thomas B.C."/>
            <person name="Singh A."/>
            <person name="Wilkins M.J."/>
            <person name="Karaoz U."/>
            <person name="Brodie E.L."/>
            <person name="Williams K.H."/>
            <person name="Hubbard S.S."/>
            <person name="Banfield J.F."/>
        </authorList>
    </citation>
    <scope>NUCLEOTIDE SEQUENCE [LARGE SCALE GENOMIC DNA]</scope>
</reference>
<evidence type="ECO:0000313" key="1">
    <source>
        <dbReference type="EMBL" id="OGN33430.1"/>
    </source>
</evidence>
<dbReference type="Proteomes" id="UP000178155">
    <property type="component" value="Unassembled WGS sequence"/>
</dbReference>
<comment type="caution">
    <text evidence="1">The sequence shown here is derived from an EMBL/GenBank/DDBJ whole genome shotgun (WGS) entry which is preliminary data.</text>
</comment>
<evidence type="ECO:0000313" key="2">
    <source>
        <dbReference type="Proteomes" id="UP000178155"/>
    </source>
</evidence>
<organism evidence="1 2">
    <name type="scientific">Candidatus Yanofskybacteria bacterium RIFCSPLOWO2_02_FULL_47_9b</name>
    <dbReference type="NCBI Taxonomy" id="1802708"/>
    <lineage>
        <taxon>Bacteria</taxon>
        <taxon>Candidatus Yanofskyibacteriota</taxon>
    </lineage>
</organism>
<dbReference type="AlphaFoldDB" id="A0A1F8H8B9"/>
<dbReference type="EMBL" id="MGKW01000030">
    <property type="protein sequence ID" value="OGN33430.1"/>
    <property type="molecule type" value="Genomic_DNA"/>
</dbReference>
<proteinExistence type="predicted"/>